<name>A0A1M4EMP2_9ACTN</name>
<dbReference type="AlphaFoldDB" id="A0A1M4EMP2"/>
<evidence type="ECO:0000313" key="1">
    <source>
        <dbReference type="EMBL" id="SBP00110.1"/>
    </source>
</evidence>
<gene>
    <name evidence="1" type="ORF">BN4615_P9626</name>
</gene>
<proteinExistence type="predicted"/>
<dbReference type="RefSeq" id="WP_225268732.1">
    <property type="nucleotide sequence ID" value="NZ_CP084058.1"/>
</dbReference>
<protein>
    <submittedName>
        <fullName evidence="1">Uncharacterized protein</fullName>
    </submittedName>
</protein>
<sequence>MHTRTWPTREEWAAGAEDAVRTQCYPWQRVPESVEHYLTPAEVAERDQFDRDLSAATRPVVATEIKRLKATLPSARPTKVMEAFHWYEALDPQGQETEQRIQILERVRTALYHRARGIAADDRESVFSVPDMVTNQTELKRLDALNTKHSRLRDKAIEQALHEAIAREVAHRNSDEGWAAELERRARIDAYLTNGPIVHVR</sequence>
<dbReference type="EMBL" id="LT559118">
    <property type="protein sequence ID" value="SBP00110.1"/>
    <property type="molecule type" value="Genomic_DNA"/>
</dbReference>
<accession>A0A1M4EMP2</accession>
<organism evidence="1">
    <name type="scientific">Nonomuraea gerenzanensis</name>
    <dbReference type="NCBI Taxonomy" id="93944"/>
    <lineage>
        <taxon>Bacteria</taxon>
        <taxon>Bacillati</taxon>
        <taxon>Actinomycetota</taxon>
        <taxon>Actinomycetes</taxon>
        <taxon>Streptosporangiales</taxon>
        <taxon>Streptosporangiaceae</taxon>
        <taxon>Nonomuraea</taxon>
    </lineage>
</organism>
<reference evidence="1" key="1">
    <citation type="submission" date="2016-04" db="EMBL/GenBank/DDBJ databases">
        <authorList>
            <person name="Evans L.H."/>
            <person name="Alamgir A."/>
            <person name="Owens N."/>
            <person name="Weber N.D."/>
            <person name="Virtaneva K."/>
            <person name="Barbian K."/>
            <person name="Babar A."/>
            <person name="Rosenke K."/>
        </authorList>
    </citation>
    <scope>NUCLEOTIDE SEQUENCE</scope>
    <source>
        <strain evidence="1">Nono1</strain>
    </source>
</reference>